<evidence type="ECO:0000256" key="1">
    <source>
        <dbReference type="ARBA" id="ARBA00023015"/>
    </source>
</evidence>
<proteinExistence type="predicted"/>
<dbReference type="RefSeq" id="WP_263739843.1">
    <property type="nucleotide sequence ID" value="NZ_JAOWKZ010000002.1"/>
</dbReference>
<dbReference type="InterPro" id="IPR018490">
    <property type="entry name" value="cNMP-bd_dom_sf"/>
</dbReference>
<dbReference type="PANTHER" id="PTHR24567:SF68">
    <property type="entry name" value="DNA-BINDING TRANSCRIPTIONAL DUAL REGULATOR CRP"/>
    <property type="match status" value="1"/>
</dbReference>
<name>A0ABT2ZNF7_9RHOB</name>
<keyword evidence="1" id="KW-0805">Transcription regulation</keyword>
<dbReference type="InterPro" id="IPR014710">
    <property type="entry name" value="RmlC-like_jellyroll"/>
</dbReference>
<dbReference type="InterPro" id="IPR036388">
    <property type="entry name" value="WH-like_DNA-bd_sf"/>
</dbReference>
<evidence type="ECO:0000313" key="7">
    <source>
        <dbReference type="Proteomes" id="UP001652564"/>
    </source>
</evidence>
<dbReference type="Pfam" id="PF13545">
    <property type="entry name" value="HTH_Crp_2"/>
    <property type="match status" value="1"/>
</dbReference>
<dbReference type="SUPFAM" id="SSF51206">
    <property type="entry name" value="cAMP-binding domain-like"/>
    <property type="match status" value="1"/>
</dbReference>
<dbReference type="InterPro" id="IPR000595">
    <property type="entry name" value="cNMP-bd_dom"/>
</dbReference>
<accession>A0ABT2ZNF7</accession>
<evidence type="ECO:0000313" key="6">
    <source>
        <dbReference type="EMBL" id="MCV2872664.1"/>
    </source>
</evidence>
<keyword evidence="3" id="KW-0804">Transcription</keyword>
<dbReference type="CDD" id="cd00038">
    <property type="entry name" value="CAP_ED"/>
    <property type="match status" value="1"/>
</dbReference>
<sequence>MPGTACKNCPLRKRNLFTPFTDEELAFMHSFKTGELNVDPGTTILMEGSNSPQLYTVLEGMGTRYKTLENGKRQVINFLFPGDFTGLQAGIMGEMQHSVEATTHMTLCAFRRNDLWQLFRQHPERAYDLTWIAAVEEHFLGETIASLGQRDATQRIAWALVRIFERLRAAGLGRDGDVPLPFRQQDLADALGLSLVHTNKTLKALRSMGLAHWNDGSLKLKKISALADLAMIDLERPQQRPLM</sequence>
<organism evidence="6 7">
    <name type="scientific">Albidovulum litorale</name>
    <dbReference type="NCBI Taxonomy" id="2984134"/>
    <lineage>
        <taxon>Bacteria</taxon>
        <taxon>Pseudomonadati</taxon>
        <taxon>Pseudomonadota</taxon>
        <taxon>Alphaproteobacteria</taxon>
        <taxon>Rhodobacterales</taxon>
        <taxon>Paracoccaceae</taxon>
        <taxon>Albidovulum</taxon>
    </lineage>
</organism>
<dbReference type="Proteomes" id="UP001652564">
    <property type="component" value="Unassembled WGS sequence"/>
</dbReference>
<feature type="domain" description="Cyclic nucleotide-binding" evidence="4">
    <location>
        <begin position="16"/>
        <end position="121"/>
    </location>
</feature>
<gene>
    <name evidence="6" type="ORF">OEZ71_10195</name>
</gene>
<dbReference type="Gene3D" id="2.60.120.10">
    <property type="entry name" value="Jelly Rolls"/>
    <property type="match status" value="1"/>
</dbReference>
<evidence type="ECO:0000259" key="5">
    <source>
        <dbReference type="PROSITE" id="PS51063"/>
    </source>
</evidence>
<dbReference type="PROSITE" id="PS50042">
    <property type="entry name" value="CNMP_BINDING_3"/>
    <property type="match status" value="1"/>
</dbReference>
<keyword evidence="2" id="KW-0238">DNA-binding</keyword>
<feature type="domain" description="HTH crp-type" evidence="5">
    <location>
        <begin position="150"/>
        <end position="224"/>
    </location>
</feature>
<evidence type="ECO:0000259" key="4">
    <source>
        <dbReference type="PROSITE" id="PS50042"/>
    </source>
</evidence>
<dbReference type="PROSITE" id="PS51063">
    <property type="entry name" value="HTH_CRP_2"/>
    <property type="match status" value="1"/>
</dbReference>
<evidence type="ECO:0000256" key="2">
    <source>
        <dbReference type="ARBA" id="ARBA00023125"/>
    </source>
</evidence>
<dbReference type="InterPro" id="IPR036390">
    <property type="entry name" value="WH_DNA-bd_sf"/>
</dbReference>
<dbReference type="SUPFAM" id="SSF46785">
    <property type="entry name" value="Winged helix' DNA-binding domain"/>
    <property type="match status" value="1"/>
</dbReference>
<dbReference type="PANTHER" id="PTHR24567">
    <property type="entry name" value="CRP FAMILY TRANSCRIPTIONAL REGULATORY PROTEIN"/>
    <property type="match status" value="1"/>
</dbReference>
<dbReference type="Pfam" id="PF00027">
    <property type="entry name" value="cNMP_binding"/>
    <property type="match status" value="1"/>
</dbReference>
<dbReference type="Gene3D" id="1.10.10.10">
    <property type="entry name" value="Winged helix-like DNA-binding domain superfamily/Winged helix DNA-binding domain"/>
    <property type="match status" value="1"/>
</dbReference>
<protein>
    <submittedName>
        <fullName evidence="6">Crp/Fnr family transcriptional regulator</fullName>
    </submittedName>
</protein>
<reference evidence="6 7" key="1">
    <citation type="submission" date="2022-10" db="EMBL/GenBank/DDBJ databases">
        <title>Defluviimonas sp. nov., isolated from ocean surface sediments.</title>
        <authorList>
            <person name="He W."/>
            <person name="Wang L."/>
            <person name="Zhang D.-F."/>
        </authorList>
    </citation>
    <scope>NUCLEOTIDE SEQUENCE [LARGE SCALE GENOMIC DNA]</scope>
    <source>
        <strain evidence="6 7">WL0050</strain>
    </source>
</reference>
<dbReference type="InterPro" id="IPR012318">
    <property type="entry name" value="HTH_CRP"/>
</dbReference>
<dbReference type="InterPro" id="IPR050397">
    <property type="entry name" value="Env_Response_Regulators"/>
</dbReference>
<keyword evidence="7" id="KW-1185">Reference proteome</keyword>
<comment type="caution">
    <text evidence="6">The sequence shown here is derived from an EMBL/GenBank/DDBJ whole genome shotgun (WGS) entry which is preliminary data.</text>
</comment>
<evidence type="ECO:0000256" key="3">
    <source>
        <dbReference type="ARBA" id="ARBA00023163"/>
    </source>
</evidence>
<dbReference type="EMBL" id="JAOWKZ010000002">
    <property type="protein sequence ID" value="MCV2872664.1"/>
    <property type="molecule type" value="Genomic_DNA"/>
</dbReference>